<reference evidence="9" key="1">
    <citation type="submission" date="2021-04" db="EMBL/GenBank/DDBJ databases">
        <title>Genome based classification of Actinospica acidithermotolerans sp. nov., an actinobacterium isolated from an Indonesian hot spring.</title>
        <authorList>
            <person name="Kusuma A.B."/>
            <person name="Putra K.E."/>
            <person name="Nafisah S."/>
            <person name="Loh J."/>
            <person name="Nouioui I."/>
            <person name="Goodfellow M."/>
        </authorList>
    </citation>
    <scope>NUCLEOTIDE SEQUENCE</scope>
    <source>
        <strain evidence="9">CSCA 57</strain>
    </source>
</reference>
<dbReference type="EMBL" id="JAGSOG010000234">
    <property type="protein sequence ID" value="MBR7837840.1"/>
    <property type="molecule type" value="Genomic_DNA"/>
</dbReference>
<evidence type="ECO:0000256" key="7">
    <source>
        <dbReference type="SAM" id="Phobius"/>
    </source>
</evidence>
<evidence type="ECO:0000313" key="9">
    <source>
        <dbReference type="EMBL" id="MBR7837840.1"/>
    </source>
</evidence>
<evidence type="ECO:0000256" key="1">
    <source>
        <dbReference type="ARBA" id="ARBA00022670"/>
    </source>
</evidence>
<protein>
    <submittedName>
        <fullName evidence="9">M56 family metallopeptidase</fullName>
    </submittedName>
</protein>
<dbReference type="Gene3D" id="3.30.2010.10">
    <property type="entry name" value="Metalloproteases ('zincins'), catalytic domain"/>
    <property type="match status" value="1"/>
</dbReference>
<dbReference type="GO" id="GO:0006508">
    <property type="term" value="P:proteolysis"/>
    <property type="evidence" value="ECO:0007669"/>
    <property type="project" value="UniProtKB-KW"/>
</dbReference>
<keyword evidence="2" id="KW-0479">Metal-binding</keyword>
<keyword evidence="7" id="KW-1133">Transmembrane helix</keyword>
<keyword evidence="7" id="KW-0812">Transmembrane</keyword>
<keyword evidence="3 6" id="KW-0378">Hydrolase</keyword>
<keyword evidence="7" id="KW-0472">Membrane</keyword>
<dbReference type="CDD" id="cd07326">
    <property type="entry name" value="M56_BlaR1_MecR1_like"/>
    <property type="match status" value="1"/>
</dbReference>
<keyword evidence="4 6" id="KW-0862">Zinc</keyword>
<dbReference type="PANTHER" id="PTHR34978:SF3">
    <property type="entry name" value="SLR0241 PROTEIN"/>
    <property type="match status" value="1"/>
</dbReference>
<dbReference type="Proteomes" id="UP000675781">
    <property type="component" value="Unassembled WGS sequence"/>
</dbReference>
<evidence type="ECO:0000256" key="5">
    <source>
        <dbReference type="ARBA" id="ARBA00023049"/>
    </source>
</evidence>
<comment type="similarity">
    <text evidence="6">Belongs to the peptidase M48 family.</text>
</comment>
<dbReference type="InterPro" id="IPR001915">
    <property type="entry name" value="Peptidase_M48"/>
</dbReference>
<evidence type="ECO:0000256" key="6">
    <source>
        <dbReference type="RuleBase" id="RU003983"/>
    </source>
</evidence>
<dbReference type="AlphaFoldDB" id="A0A941IQM6"/>
<feature type="domain" description="Peptidase M48" evidence="8">
    <location>
        <begin position="119"/>
        <end position="201"/>
    </location>
</feature>
<proteinExistence type="inferred from homology"/>
<evidence type="ECO:0000256" key="3">
    <source>
        <dbReference type="ARBA" id="ARBA00022801"/>
    </source>
</evidence>
<gene>
    <name evidence="9" type="ORF">KDL01_31485</name>
</gene>
<feature type="transmembrane region" description="Helical" evidence="7">
    <location>
        <begin position="288"/>
        <end position="309"/>
    </location>
</feature>
<keyword evidence="1 6" id="KW-0645">Protease</keyword>
<comment type="cofactor">
    <cofactor evidence="6">
        <name>Zn(2+)</name>
        <dbReference type="ChEBI" id="CHEBI:29105"/>
    </cofactor>
    <text evidence="6">Binds 1 zinc ion per subunit.</text>
</comment>
<dbReference type="GO" id="GO:0004222">
    <property type="term" value="F:metalloendopeptidase activity"/>
    <property type="evidence" value="ECO:0007669"/>
    <property type="project" value="InterPro"/>
</dbReference>
<evidence type="ECO:0000259" key="8">
    <source>
        <dbReference type="Pfam" id="PF01435"/>
    </source>
</evidence>
<dbReference type="InterPro" id="IPR052173">
    <property type="entry name" value="Beta-lactam_resp_regulator"/>
</dbReference>
<evidence type="ECO:0000313" key="10">
    <source>
        <dbReference type="Proteomes" id="UP000675781"/>
    </source>
</evidence>
<keyword evidence="10" id="KW-1185">Reference proteome</keyword>
<sequence length="324" mass="33441">MQVLILLTLVFPLLSAPMARTVVGRVEPRRATWLLAAAALLLAGTSCGALGLLVLAQLVRIPTFARLGHLSLSAISTGEFPSPWTAAPAGVLLGAALLAAGTFTVRRARALADASRHARDLPGRDELVVTGDSAADAYTVPGRPGRIVVSTGMLDVLDERGRAALLAHERAHLTARHHWFTAAARLAAAANPLVRPLATAVEYVVERWADEAAAAAVGDRRLVAQAIARAAVAAKATRPRRSVAATLGAVLPAARRGRAGRAADPLAGAGPVPRRVAALLAPAPRTGLPAIAVCLLVLAVAAVCALQAADHLQDVLKLAHVDLH</sequence>
<keyword evidence="5 6" id="KW-0482">Metalloprotease</keyword>
<feature type="transmembrane region" description="Helical" evidence="7">
    <location>
        <begin position="31"/>
        <end position="56"/>
    </location>
</feature>
<accession>A0A941IQM6</accession>
<evidence type="ECO:0000256" key="4">
    <source>
        <dbReference type="ARBA" id="ARBA00022833"/>
    </source>
</evidence>
<comment type="caution">
    <text evidence="9">The sequence shown here is derived from an EMBL/GenBank/DDBJ whole genome shotgun (WGS) entry which is preliminary data.</text>
</comment>
<dbReference type="Pfam" id="PF01435">
    <property type="entry name" value="Peptidase_M48"/>
    <property type="match status" value="1"/>
</dbReference>
<organism evidence="9 10">
    <name type="scientific">Actinospica durhamensis</name>
    <dbReference type="NCBI Taxonomy" id="1508375"/>
    <lineage>
        <taxon>Bacteria</taxon>
        <taxon>Bacillati</taxon>
        <taxon>Actinomycetota</taxon>
        <taxon>Actinomycetes</taxon>
        <taxon>Catenulisporales</taxon>
        <taxon>Actinospicaceae</taxon>
        <taxon>Actinospica</taxon>
    </lineage>
</organism>
<dbReference type="GO" id="GO:0046872">
    <property type="term" value="F:metal ion binding"/>
    <property type="evidence" value="ECO:0007669"/>
    <property type="project" value="UniProtKB-KW"/>
</dbReference>
<name>A0A941IQM6_9ACTN</name>
<dbReference type="RefSeq" id="WP_212532301.1">
    <property type="nucleotide sequence ID" value="NZ_JAGSOG010000234.1"/>
</dbReference>
<dbReference type="PANTHER" id="PTHR34978">
    <property type="entry name" value="POSSIBLE SENSOR-TRANSDUCER PROTEIN BLAR"/>
    <property type="match status" value="1"/>
</dbReference>
<evidence type="ECO:0000256" key="2">
    <source>
        <dbReference type="ARBA" id="ARBA00022723"/>
    </source>
</evidence>